<feature type="binding site" evidence="4 6">
    <location>
        <position position="119"/>
    </location>
    <ligand>
        <name>NAD(+)</name>
        <dbReference type="ChEBI" id="CHEBI:57540"/>
    </ligand>
</feature>
<evidence type="ECO:0000256" key="3">
    <source>
        <dbReference type="ARBA" id="ARBA00023002"/>
    </source>
</evidence>
<sequence length="434" mass="47022">MAVKYLKKAEKTAATGEDDVRAIVANMLKEIEQGGEETCIEYTRKFDNWQGDIVVSQADIDAAADKVPEQLKKDIQFAYERVRDFAQAQLDSMSEFETELSPGLFAGQRLIPMQAAGCYVPGGRYSHIASAIMSVTTAKVAGVDHVIACSPPGREEGVHPAILYTLNLCGADTILNLGGVQGIAAMAFGQFTGHPADILVGPGNQFVAEAKRQLYGRVGIDMFAGPSEVMVIADGNADPELVAVDLVGQAEHGPNTPAWLVTDSEALAETVMKRLPELIADLPELNSKSAEAAWRDYGEVILVDTREEAVKVSDEYASEHLEVHADDLDWWLQNLRNYGSLFLGEETNVAFGDKTSGPNHILPTKGAAKYTGGLSAGKFIKVVTYQRSTKEASKDVAQVTARISRLEGMEAHAKTGDARLAKYFPDEQFNLQPE</sequence>
<organism evidence="9 10">
    <name type="scientific">Enterovibrio coralii</name>
    <dbReference type="NCBI Taxonomy" id="294935"/>
    <lineage>
        <taxon>Bacteria</taxon>
        <taxon>Pseudomonadati</taxon>
        <taxon>Pseudomonadota</taxon>
        <taxon>Gammaproteobacteria</taxon>
        <taxon>Vibrionales</taxon>
        <taxon>Vibrionaceae</taxon>
        <taxon>Enterovibrio</taxon>
    </lineage>
</organism>
<comment type="similarity">
    <text evidence="4">Belongs to the histidinol dehydrogenase family. HpsN subfamily.</text>
</comment>
<feature type="binding site" evidence="7">
    <location>
        <position position="252"/>
    </location>
    <ligand>
        <name>substrate</name>
    </ligand>
</feature>
<dbReference type="PROSITE" id="PS00611">
    <property type="entry name" value="HISOL_DEHYDROGENASE"/>
    <property type="match status" value="1"/>
</dbReference>
<evidence type="ECO:0000256" key="5">
    <source>
        <dbReference type="PIRSR" id="PIRSR000099-1"/>
    </source>
</evidence>
<feature type="binding site" evidence="4 8">
    <location>
        <position position="353"/>
    </location>
    <ligand>
        <name>Zn(2+)</name>
        <dbReference type="ChEBI" id="CHEBI:29105"/>
    </ligand>
</feature>
<dbReference type="GO" id="GO:0004399">
    <property type="term" value="F:histidinol dehydrogenase activity"/>
    <property type="evidence" value="ECO:0007669"/>
    <property type="project" value="InterPro"/>
</dbReference>
<keyword evidence="2 4" id="KW-0862">Zinc</keyword>
<dbReference type="InterPro" id="IPR022695">
    <property type="entry name" value="Histidinol_DH_monofunct"/>
</dbReference>
<comment type="function">
    <text evidence="4">Catalyzes the NAD-dependent oxidation of (R)-2,3-dihydroxypropane-1-sulfonate to (R)-3-sulfolactate.</text>
</comment>
<feature type="active site" description="Proton acceptor" evidence="4 5">
    <location>
        <position position="319"/>
    </location>
</feature>
<dbReference type="EMBL" id="LNTY01000006">
    <property type="protein sequence ID" value="KXF83401.1"/>
    <property type="molecule type" value="Genomic_DNA"/>
</dbReference>
<dbReference type="AlphaFoldDB" id="A0A135ID54"/>
<feature type="binding site" evidence="4 6">
    <location>
        <position position="181"/>
    </location>
    <ligand>
        <name>NAD(+)</name>
        <dbReference type="ChEBI" id="CHEBI:57540"/>
    </ligand>
</feature>
<comment type="catalytic activity">
    <reaction evidence="4">
        <text>(2R)-3-sulfopropanediol + 2 NAD(+) + H2O = (2R)-3-sulfolactate + 2 NADH + 3 H(+)</text>
        <dbReference type="Rhea" id="RHEA:28074"/>
        <dbReference type="ChEBI" id="CHEBI:15377"/>
        <dbReference type="ChEBI" id="CHEBI:15378"/>
        <dbReference type="ChEBI" id="CHEBI:57540"/>
        <dbReference type="ChEBI" id="CHEBI:57945"/>
        <dbReference type="ChEBI" id="CHEBI:58738"/>
        <dbReference type="ChEBI" id="CHEBI:60997"/>
        <dbReference type="EC" id="1.1.1.308"/>
    </reaction>
</comment>
<feature type="binding site" evidence="7">
    <location>
        <position position="249"/>
    </location>
    <ligand>
        <name>substrate</name>
    </ligand>
</feature>
<dbReference type="RefSeq" id="WP_067411747.1">
    <property type="nucleotide sequence ID" value="NZ_LNTY01000006.1"/>
</dbReference>
<dbReference type="EC" id="1.1.1.308" evidence="4"/>
<dbReference type="SUPFAM" id="SSF53720">
    <property type="entry name" value="ALDH-like"/>
    <property type="match status" value="1"/>
</dbReference>
<feature type="binding site" evidence="4 6">
    <location>
        <position position="204"/>
    </location>
    <ligand>
        <name>NAD(+)</name>
        <dbReference type="ChEBI" id="CHEBI:57540"/>
    </ligand>
</feature>
<evidence type="ECO:0000256" key="4">
    <source>
        <dbReference type="HAMAP-Rule" id="MF_02228"/>
    </source>
</evidence>
<dbReference type="STRING" id="294935.ATN88_07065"/>
<dbReference type="OrthoDB" id="9805269at2"/>
<dbReference type="PANTHER" id="PTHR21256:SF14">
    <property type="entry name" value="HISTIDINOL DEHYDROGENASE"/>
    <property type="match status" value="1"/>
</dbReference>
<reference evidence="9 10" key="1">
    <citation type="submission" date="2015-11" db="EMBL/GenBank/DDBJ databases">
        <title>Genomic Taxonomy of the Vibrionaceae.</title>
        <authorList>
            <person name="Gomez-Gil B."/>
            <person name="Enciso-Ibarra J."/>
        </authorList>
    </citation>
    <scope>NUCLEOTIDE SEQUENCE [LARGE SCALE GENOMIC DNA]</scope>
    <source>
        <strain evidence="9 10">CAIM 912</strain>
    </source>
</reference>
<feature type="active site" description="Proton acceptor" evidence="4 5">
    <location>
        <position position="320"/>
    </location>
</feature>
<feature type="binding site" evidence="4 8">
    <location>
        <position position="412"/>
    </location>
    <ligand>
        <name>Zn(2+)</name>
        <dbReference type="ChEBI" id="CHEBI:29105"/>
    </ligand>
</feature>
<dbReference type="GO" id="GO:0005829">
    <property type="term" value="C:cytosol"/>
    <property type="evidence" value="ECO:0007669"/>
    <property type="project" value="TreeGrafter"/>
</dbReference>
<feature type="binding site" evidence="4 8">
    <location>
        <position position="249"/>
    </location>
    <ligand>
        <name>Zn(2+)</name>
        <dbReference type="ChEBI" id="CHEBI:29105"/>
    </ligand>
</feature>
<dbReference type="InterPro" id="IPR043678">
    <property type="entry name" value="Sulfopropanediol_dehydrog_HpsN"/>
</dbReference>
<keyword evidence="1 4" id="KW-0479">Metal-binding</keyword>
<comment type="cofactor">
    <cofactor evidence="4 8">
        <name>Zn(2+)</name>
        <dbReference type="ChEBI" id="CHEBI:29105"/>
    </cofactor>
    <text evidence="4 8">Binds 1 zinc ion per subunit.</text>
</comment>
<keyword evidence="3 4" id="KW-0560">Oxidoreductase</keyword>
<dbReference type="GO" id="GO:0051287">
    <property type="term" value="F:NAD binding"/>
    <property type="evidence" value="ECO:0007669"/>
    <property type="project" value="InterPro"/>
</dbReference>
<dbReference type="PANTHER" id="PTHR21256">
    <property type="entry name" value="HISTIDINOL DEHYDROGENASE HDH"/>
    <property type="match status" value="1"/>
</dbReference>
<evidence type="ECO:0000256" key="6">
    <source>
        <dbReference type="PIRSR" id="PIRSR000099-2"/>
    </source>
</evidence>
<dbReference type="GO" id="GO:0008270">
    <property type="term" value="F:zinc ion binding"/>
    <property type="evidence" value="ECO:0007669"/>
    <property type="project" value="UniProtKB-UniRule"/>
</dbReference>
<dbReference type="Proteomes" id="UP000070529">
    <property type="component" value="Unassembled WGS sequence"/>
</dbReference>
<name>A0A135ID54_9GAMM</name>
<evidence type="ECO:0000256" key="2">
    <source>
        <dbReference type="ARBA" id="ARBA00022833"/>
    </source>
</evidence>
<evidence type="ECO:0000256" key="8">
    <source>
        <dbReference type="PIRSR" id="PIRSR000099-4"/>
    </source>
</evidence>
<evidence type="ECO:0000313" key="9">
    <source>
        <dbReference type="EMBL" id="KXF83401.1"/>
    </source>
</evidence>
<dbReference type="GO" id="GO:0000105">
    <property type="term" value="P:L-histidine biosynthetic process"/>
    <property type="evidence" value="ECO:0007669"/>
    <property type="project" value="InterPro"/>
</dbReference>
<comment type="caution">
    <text evidence="9">The sequence shown here is derived from an EMBL/GenBank/DDBJ whole genome shotgun (WGS) entry which is preliminary data.</text>
</comment>
<feature type="binding site" evidence="4 8">
    <location>
        <position position="252"/>
    </location>
    <ligand>
        <name>Zn(2+)</name>
        <dbReference type="ChEBI" id="CHEBI:29105"/>
    </ligand>
</feature>
<feature type="binding site" evidence="7">
    <location>
        <position position="353"/>
    </location>
    <ligand>
        <name>substrate</name>
    </ligand>
</feature>
<dbReference type="InterPro" id="IPR001692">
    <property type="entry name" value="Histidinol_DH_CS"/>
</dbReference>
<feature type="binding site" evidence="7">
    <location>
        <position position="407"/>
    </location>
    <ligand>
        <name>substrate</name>
    </ligand>
</feature>
<protein>
    <recommendedName>
        <fullName evidence="4">Sulfopropanediol 3-dehydrogenase</fullName>
        <ecNumber evidence="4">1.1.1.308</ecNumber>
    </recommendedName>
    <alternativeName>
        <fullName evidence="4">2,3-dihydroxypropane-1-sulfonate 3-dehydrogenase (sulfolactate forming)</fullName>
        <shortName evidence="4">DHPS 3-dehydrogenase (sulfolactate forming)</shortName>
    </alternativeName>
</protein>
<dbReference type="CDD" id="cd06572">
    <property type="entry name" value="Histidinol_dh"/>
    <property type="match status" value="1"/>
</dbReference>
<dbReference type="FunFam" id="3.40.50.1980:FF:000001">
    <property type="entry name" value="Histidinol dehydrogenase"/>
    <property type="match status" value="1"/>
</dbReference>
<feature type="binding site" evidence="7">
    <location>
        <position position="320"/>
    </location>
    <ligand>
        <name>substrate</name>
    </ligand>
</feature>
<evidence type="ECO:0000256" key="7">
    <source>
        <dbReference type="PIRSR" id="PIRSR000099-3"/>
    </source>
</evidence>
<dbReference type="Gene3D" id="3.40.50.1980">
    <property type="entry name" value="Nitrogenase molybdenum iron protein domain"/>
    <property type="match status" value="2"/>
</dbReference>
<keyword evidence="4 6" id="KW-0520">NAD</keyword>
<accession>A0A135ID54</accession>
<dbReference type="PIRSF" id="PIRSF000099">
    <property type="entry name" value="Histidinol_dh"/>
    <property type="match status" value="1"/>
</dbReference>
<feature type="binding site" evidence="7">
    <location>
        <position position="227"/>
    </location>
    <ligand>
        <name>substrate</name>
    </ligand>
</feature>
<dbReference type="HAMAP" id="MF_02228">
    <property type="entry name" value="Sulfopropanediol_dehydrog"/>
    <property type="match status" value="1"/>
</dbReference>
<gene>
    <name evidence="4" type="primary">hpsN</name>
    <name evidence="9" type="ORF">ATN88_07065</name>
</gene>
<feature type="binding site" evidence="7">
    <location>
        <position position="412"/>
    </location>
    <ligand>
        <name>substrate</name>
    </ligand>
</feature>
<evidence type="ECO:0000313" key="10">
    <source>
        <dbReference type="Proteomes" id="UP000070529"/>
    </source>
</evidence>
<dbReference type="InterPro" id="IPR012131">
    <property type="entry name" value="Hstdl_DH"/>
</dbReference>
<dbReference type="InterPro" id="IPR016161">
    <property type="entry name" value="Ald_DH/histidinol_DH"/>
</dbReference>
<evidence type="ECO:0000256" key="1">
    <source>
        <dbReference type="ARBA" id="ARBA00022723"/>
    </source>
</evidence>
<dbReference type="Gene3D" id="1.20.5.1300">
    <property type="match status" value="1"/>
</dbReference>
<dbReference type="Pfam" id="PF00815">
    <property type="entry name" value="Histidinol_dh"/>
    <property type="match status" value="1"/>
</dbReference>
<dbReference type="PRINTS" id="PR00083">
    <property type="entry name" value="HOLDHDRGNASE"/>
</dbReference>
<dbReference type="NCBIfam" id="TIGR00069">
    <property type="entry name" value="hisD"/>
    <property type="match status" value="1"/>
</dbReference>
<keyword evidence="10" id="KW-1185">Reference proteome</keyword>
<proteinExistence type="inferred from homology"/>